<dbReference type="Proteomes" id="UP000229600">
    <property type="component" value="Unassembled WGS sequence"/>
</dbReference>
<evidence type="ECO:0000256" key="1">
    <source>
        <dbReference type="ARBA" id="ARBA00022801"/>
    </source>
</evidence>
<dbReference type="InterPro" id="IPR020084">
    <property type="entry name" value="NUDIX_hydrolase_CS"/>
</dbReference>
<evidence type="ECO:0000259" key="3">
    <source>
        <dbReference type="PROSITE" id="PS51462"/>
    </source>
</evidence>
<dbReference type="InterPro" id="IPR015797">
    <property type="entry name" value="NUDIX_hydrolase-like_dom_sf"/>
</dbReference>
<dbReference type="AlphaFoldDB" id="A0A2H0N766"/>
<organism evidence="4 5">
    <name type="scientific">Candidatus Magasanikbacteria bacterium CG11_big_fil_rev_8_21_14_0_20_39_34</name>
    <dbReference type="NCBI Taxonomy" id="1974653"/>
    <lineage>
        <taxon>Bacteria</taxon>
        <taxon>Candidatus Magasanikiibacteriota</taxon>
    </lineage>
</organism>
<dbReference type="Pfam" id="PF00293">
    <property type="entry name" value="NUDIX"/>
    <property type="match status" value="1"/>
</dbReference>
<dbReference type="SUPFAM" id="SSF55811">
    <property type="entry name" value="Nudix"/>
    <property type="match status" value="1"/>
</dbReference>
<dbReference type="InterPro" id="IPR020476">
    <property type="entry name" value="Nudix_hydrolase"/>
</dbReference>
<dbReference type="PRINTS" id="PR00502">
    <property type="entry name" value="NUDIXFAMILY"/>
</dbReference>
<dbReference type="EMBL" id="PCWN01000007">
    <property type="protein sequence ID" value="PIR03936.1"/>
    <property type="molecule type" value="Genomic_DNA"/>
</dbReference>
<evidence type="ECO:0000256" key="2">
    <source>
        <dbReference type="RuleBase" id="RU003476"/>
    </source>
</evidence>
<sequence>MREIRRDIVSGYILSHDNKVLFGKKDPHAGGVYSDCWHIPGGGMDEGESQLEALEREIFEEVGISLTHADVSLLDDIGQGESEKMLSTGEKVLCHMHFFVYKIQLHENADDVSVVLSDDLVEYQWVDTHAISHIKLTPPSLELFRRLKILT</sequence>
<reference evidence="4 5" key="1">
    <citation type="submission" date="2017-09" db="EMBL/GenBank/DDBJ databases">
        <title>Depth-based differentiation of microbial function through sediment-hosted aquifers and enrichment of novel symbionts in the deep terrestrial subsurface.</title>
        <authorList>
            <person name="Probst A.J."/>
            <person name="Ladd B."/>
            <person name="Jarett J.K."/>
            <person name="Geller-Mcgrath D.E."/>
            <person name="Sieber C.M."/>
            <person name="Emerson J.B."/>
            <person name="Anantharaman K."/>
            <person name="Thomas B.C."/>
            <person name="Malmstrom R."/>
            <person name="Stieglmeier M."/>
            <person name="Klingl A."/>
            <person name="Woyke T."/>
            <person name="Ryan C.M."/>
            <person name="Banfield J.F."/>
        </authorList>
    </citation>
    <scope>NUCLEOTIDE SEQUENCE [LARGE SCALE GENOMIC DNA]</scope>
    <source>
        <strain evidence="4">CG11_big_fil_rev_8_21_14_0_20_39_34</strain>
    </source>
</reference>
<gene>
    <name evidence="4" type="ORF">COV59_02005</name>
</gene>
<feature type="domain" description="Nudix hydrolase" evidence="3">
    <location>
        <begin position="4"/>
        <end position="149"/>
    </location>
</feature>
<protein>
    <recommendedName>
        <fullName evidence="3">Nudix hydrolase domain-containing protein</fullName>
    </recommendedName>
</protein>
<dbReference type="PROSITE" id="PS00893">
    <property type="entry name" value="NUDIX_BOX"/>
    <property type="match status" value="1"/>
</dbReference>
<dbReference type="GO" id="GO:0016787">
    <property type="term" value="F:hydrolase activity"/>
    <property type="evidence" value="ECO:0007669"/>
    <property type="project" value="UniProtKB-KW"/>
</dbReference>
<dbReference type="PANTHER" id="PTHR43736:SF1">
    <property type="entry name" value="DIHYDRONEOPTERIN TRIPHOSPHATE DIPHOSPHATASE"/>
    <property type="match status" value="1"/>
</dbReference>
<dbReference type="PANTHER" id="PTHR43736">
    <property type="entry name" value="ADP-RIBOSE PYROPHOSPHATASE"/>
    <property type="match status" value="1"/>
</dbReference>
<dbReference type="InterPro" id="IPR000086">
    <property type="entry name" value="NUDIX_hydrolase_dom"/>
</dbReference>
<name>A0A2H0N766_9BACT</name>
<proteinExistence type="inferred from homology"/>
<comment type="caution">
    <text evidence="4">The sequence shown here is derived from an EMBL/GenBank/DDBJ whole genome shotgun (WGS) entry which is preliminary data.</text>
</comment>
<evidence type="ECO:0000313" key="4">
    <source>
        <dbReference type="EMBL" id="PIR03936.1"/>
    </source>
</evidence>
<accession>A0A2H0N766</accession>
<keyword evidence="1 2" id="KW-0378">Hydrolase</keyword>
<comment type="similarity">
    <text evidence="2">Belongs to the Nudix hydrolase family.</text>
</comment>
<dbReference type="Gene3D" id="3.90.79.10">
    <property type="entry name" value="Nucleoside Triphosphate Pyrophosphohydrolase"/>
    <property type="match status" value="1"/>
</dbReference>
<dbReference type="PROSITE" id="PS51462">
    <property type="entry name" value="NUDIX"/>
    <property type="match status" value="1"/>
</dbReference>
<evidence type="ECO:0000313" key="5">
    <source>
        <dbReference type="Proteomes" id="UP000229600"/>
    </source>
</evidence>
<dbReference type="CDD" id="cd02883">
    <property type="entry name" value="NUDIX_Hydrolase"/>
    <property type="match status" value="1"/>
</dbReference>